<reference evidence="1 2" key="1">
    <citation type="submission" date="2016-09" db="EMBL/GenBank/DDBJ databases">
        <title>Metabolic pathway, cell adaptation mechanisms and a novel monoxygenase revealed through proteogenomic-transcription analysis of a Sphingomonas haloaromaticamans strain degrading the fungicide ortho-phenylphenol.</title>
        <authorList>
            <person name="Perruchon C."/>
            <person name="Papadopoulou E.S."/>
            <person name="Rousidou C."/>
            <person name="Vasileiadis S."/>
            <person name="Tanou G."/>
            <person name="Amoutzias G."/>
            <person name="Molassiotis A."/>
            <person name="Karpouzas D.G."/>
        </authorList>
    </citation>
    <scope>NUCLEOTIDE SEQUENCE [LARGE SCALE GENOMIC DNA]</scope>
    <source>
        <strain evidence="1 2">P3</strain>
    </source>
</reference>
<organism evidence="1 2">
    <name type="scientific">Edaphosphingomonas haloaromaticamans</name>
    <dbReference type="NCBI Taxonomy" id="653954"/>
    <lineage>
        <taxon>Bacteria</taxon>
        <taxon>Pseudomonadati</taxon>
        <taxon>Pseudomonadota</taxon>
        <taxon>Alphaproteobacteria</taxon>
        <taxon>Sphingomonadales</taxon>
        <taxon>Rhizorhabdaceae</taxon>
        <taxon>Edaphosphingomonas</taxon>
    </lineage>
</organism>
<comment type="caution">
    <text evidence="1">The sequence shown here is derived from an EMBL/GenBank/DDBJ whole genome shotgun (WGS) entry which is preliminary data.</text>
</comment>
<evidence type="ECO:0000313" key="1">
    <source>
        <dbReference type="EMBL" id="OHT20689.1"/>
    </source>
</evidence>
<dbReference type="EMBL" id="MIPT01000001">
    <property type="protein sequence ID" value="OHT20689.1"/>
    <property type="molecule type" value="Genomic_DNA"/>
</dbReference>
<gene>
    <name evidence="1" type="ORF">BHE75_02689</name>
</gene>
<name>A0A1S1HEL1_9SPHN</name>
<accession>A0A1S1HEL1</accession>
<proteinExistence type="predicted"/>
<sequence length="145" mass="15926">MVSYFRNDPARAPSANLEYAGQRFSLVFHSADVAEEKLAAVCSSGWMKFLDKAGEADLRDQSRLHPDTDFRYVLSPIYGEKDRFGFKAPVVADCAAALFWSEDATPFAVVIVDGTEITTIPLVETDPVKRKPFGPTHKGSVKLAA</sequence>
<evidence type="ECO:0000313" key="2">
    <source>
        <dbReference type="Proteomes" id="UP000179467"/>
    </source>
</evidence>
<keyword evidence="2" id="KW-1185">Reference proteome</keyword>
<dbReference type="Proteomes" id="UP000179467">
    <property type="component" value="Unassembled WGS sequence"/>
</dbReference>
<dbReference type="AlphaFoldDB" id="A0A1S1HEL1"/>
<protein>
    <submittedName>
        <fullName evidence="1">Uncharacterized protein</fullName>
    </submittedName>
</protein>